<evidence type="ECO:0000259" key="4">
    <source>
        <dbReference type="PROSITE" id="PS50943"/>
    </source>
</evidence>
<evidence type="ECO:0000313" key="5">
    <source>
        <dbReference type="EMBL" id="AYJ85757.1"/>
    </source>
</evidence>
<evidence type="ECO:0000256" key="3">
    <source>
        <dbReference type="ARBA" id="ARBA00023163"/>
    </source>
</evidence>
<keyword evidence="2" id="KW-0238">DNA-binding</keyword>
<dbReference type="InterPro" id="IPR039418">
    <property type="entry name" value="LexA-like"/>
</dbReference>
<evidence type="ECO:0000256" key="1">
    <source>
        <dbReference type="ARBA" id="ARBA00023015"/>
    </source>
</evidence>
<name>A0A494T8T4_SPHPE</name>
<dbReference type="InterPro" id="IPR010982">
    <property type="entry name" value="Lambda_DNA-bd_dom_sf"/>
</dbReference>
<proteinExistence type="predicted"/>
<dbReference type="PANTHER" id="PTHR40661:SF3">
    <property type="entry name" value="FELS-1 PROPHAGE TRANSCRIPTIONAL REGULATOR"/>
    <property type="match status" value="1"/>
</dbReference>
<dbReference type="InterPro" id="IPR015927">
    <property type="entry name" value="Peptidase_S24_S26A/B/C"/>
</dbReference>
<dbReference type="SUPFAM" id="SSF47413">
    <property type="entry name" value="lambda repressor-like DNA-binding domains"/>
    <property type="match status" value="1"/>
</dbReference>
<dbReference type="SMART" id="SM00530">
    <property type="entry name" value="HTH_XRE"/>
    <property type="match status" value="1"/>
</dbReference>
<dbReference type="RefSeq" id="WP_121152382.1">
    <property type="nucleotide sequence ID" value="NZ_CP032829.1"/>
</dbReference>
<evidence type="ECO:0000313" key="6">
    <source>
        <dbReference type="Proteomes" id="UP000276254"/>
    </source>
</evidence>
<dbReference type="SUPFAM" id="SSF51306">
    <property type="entry name" value="LexA/Signal peptidase"/>
    <property type="match status" value="1"/>
</dbReference>
<dbReference type="CDD" id="cd00093">
    <property type="entry name" value="HTH_XRE"/>
    <property type="match status" value="1"/>
</dbReference>
<keyword evidence="3" id="KW-0804">Transcription</keyword>
<keyword evidence="1" id="KW-0805">Transcription regulation</keyword>
<dbReference type="PROSITE" id="PS50943">
    <property type="entry name" value="HTH_CROC1"/>
    <property type="match status" value="1"/>
</dbReference>
<dbReference type="Proteomes" id="UP000276254">
    <property type="component" value="Chromosome"/>
</dbReference>
<dbReference type="EMBL" id="CP032829">
    <property type="protein sequence ID" value="AYJ85757.1"/>
    <property type="molecule type" value="Genomic_DNA"/>
</dbReference>
<evidence type="ECO:0000256" key="2">
    <source>
        <dbReference type="ARBA" id="ARBA00023125"/>
    </source>
</evidence>
<dbReference type="Pfam" id="PF00717">
    <property type="entry name" value="Peptidase_S24"/>
    <property type="match status" value="1"/>
</dbReference>
<organism evidence="5 6">
    <name type="scientific">Sphingomonas paeninsulae</name>
    <dbReference type="NCBI Taxonomy" id="2319844"/>
    <lineage>
        <taxon>Bacteria</taxon>
        <taxon>Pseudomonadati</taxon>
        <taxon>Pseudomonadota</taxon>
        <taxon>Alphaproteobacteria</taxon>
        <taxon>Sphingomonadales</taxon>
        <taxon>Sphingomonadaceae</taxon>
        <taxon>Sphingomonas</taxon>
    </lineage>
</organism>
<gene>
    <name evidence="5" type="ORF">D3Y57_06960</name>
</gene>
<dbReference type="Pfam" id="PF01381">
    <property type="entry name" value="HTH_3"/>
    <property type="match status" value="1"/>
</dbReference>
<dbReference type="Gene3D" id="2.10.109.10">
    <property type="entry name" value="Umud Fragment, subunit A"/>
    <property type="match status" value="1"/>
</dbReference>
<dbReference type="InterPro" id="IPR036286">
    <property type="entry name" value="LexA/Signal_pep-like_sf"/>
</dbReference>
<protein>
    <submittedName>
        <fullName evidence="5">LexA family transcriptional regulator</fullName>
    </submittedName>
</protein>
<dbReference type="PANTHER" id="PTHR40661">
    <property type="match status" value="1"/>
</dbReference>
<dbReference type="AlphaFoldDB" id="A0A494T8T4"/>
<dbReference type="Gene3D" id="1.10.260.40">
    <property type="entry name" value="lambda repressor-like DNA-binding domains"/>
    <property type="match status" value="1"/>
</dbReference>
<dbReference type="GO" id="GO:0003677">
    <property type="term" value="F:DNA binding"/>
    <property type="evidence" value="ECO:0007669"/>
    <property type="project" value="UniProtKB-KW"/>
</dbReference>
<dbReference type="KEGG" id="spha:D3Y57_06960"/>
<dbReference type="InterPro" id="IPR001387">
    <property type="entry name" value="Cro/C1-type_HTH"/>
</dbReference>
<feature type="domain" description="HTH cro/C1-type" evidence="4">
    <location>
        <begin position="26"/>
        <end position="80"/>
    </location>
</feature>
<dbReference type="CDD" id="cd06529">
    <property type="entry name" value="S24_LexA-like"/>
    <property type="match status" value="1"/>
</dbReference>
<sequence>MKSTYCHWMLNTCYAYADPMGIGKRIAAARDAKGWSQGKLAEAVGKGQTTVSSWERERTEPTREDVVRIASKLGIPLADIEDVLSDKSAPMGRTMPVLSWVSAGHVHDIASVQDLEEVDHITVSSLPPGEYFATKVKGDSMDRVSPEDSTVIVNVKDRDLVSGLSYLFSLRGETTYKMYQGKPVARLEPYSTNPSNKTIFLNGDKDWSVIGRVVRSFIDL</sequence>
<accession>A0A494T8T4</accession>
<keyword evidence="6" id="KW-1185">Reference proteome</keyword>
<dbReference type="OrthoDB" id="7475093at2"/>
<reference evidence="5 6" key="1">
    <citation type="submission" date="2018-09" db="EMBL/GenBank/DDBJ databases">
        <title>Sphingomonas peninsula sp. nov., isolated from fildes peninsula, Antarctic soil.</title>
        <authorList>
            <person name="Yingchao G."/>
        </authorList>
    </citation>
    <scope>NUCLEOTIDE SEQUENCE [LARGE SCALE GENOMIC DNA]</scope>
    <source>
        <strain evidence="5 6">YZ-8</strain>
    </source>
</reference>